<gene>
    <name evidence="3" type="ORF">BBK82_15925</name>
</gene>
<keyword evidence="2" id="KW-0812">Transmembrane</keyword>
<name>A0A1B2HHX9_9PSEU</name>
<dbReference type="Proteomes" id="UP000093053">
    <property type="component" value="Chromosome"/>
</dbReference>
<dbReference type="AlphaFoldDB" id="A0A1B2HHX9"/>
<evidence type="ECO:0000256" key="2">
    <source>
        <dbReference type="SAM" id="Phobius"/>
    </source>
</evidence>
<dbReference type="InterPro" id="IPR001646">
    <property type="entry name" value="5peptide_repeat"/>
</dbReference>
<dbReference type="STRING" id="1586287.BBK82_15925"/>
<evidence type="ECO:0000313" key="3">
    <source>
        <dbReference type="EMBL" id="ANZ37328.1"/>
    </source>
</evidence>
<dbReference type="EMBL" id="CP016793">
    <property type="protein sequence ID" value="ANZ37328.1"/>
    <property type="molecule type" value="Genomic_DNA"/>
</dbReference>
<sequence>MKAPWLTAVLAALLVTAGTGVALWLVKAPAVEIVKTAGVAGGAVVALYALWLNDRRRKVEEARHNLESEKIADERFARSVELLGNEADQVRVGAMHALAWLANSTPRYKQTVLDVLCAYLRRPFEHPAYQKKPSDPAQVFLDVPADVQLEHQVRLTAQRLIKDTLAWGEDIDGHYDLDLTGASLEYFSLDGRHVNRITARRAQFYGITNLRNVHVRKPSLFSGATFYGRLELKNGDFEGGISFQEARFLGEVEFDGAEVGTFLHPAPQPPAVHTGELKVRPGTAFRAPAPGWALTGSTEAAGLRLPDHVEQDARGGADRVAGDDHGLGNGHVPAQPDEVRPGGLDGEGLRDERDPETEPDEVKK</sequence>
<dbReference type="OrthoDB" id="3827724at2"/>
<dbReference type="KEGG" id="led:BBK82_15925"/>
<evidence type="ECO:0000313" key="4">
    <source>
        <dbReference type="Proteomes" id="UP000093053"/>
    </source>
</evidence>
<feature type="region of interest" description="Disordered" evidence="1">
    <location>
        <begin position="312"/>
        <end position="364"/>
    </location>
</feature>
<protein>
    <recommendedName>
        <fullName evidence="5">Pentapeptide repeat-containing protein</fullName>
    </recommendedName>
</protein>
<reference evidence="3 4" key="1">
    <citation type="submission" date="2016-07" db="EMBL/GenBank/DDBJ databases">
        <title>Complete genome sequence of the Lentzea guizhouensis DHS C013.</title>
        <authorList>
            <person name="Cao C."/>
        </authorList>
    </citation>
    <scope>NUCLEOTIDE SEQUENCE [LARGE SCALE GENOMIC DNA]</scope>
    <source>
        <strain evidence="3 4">DHS C013</strain>
    </source>
</reference>
<feature type="compositionally biased region" description="Basic and acidic residues" evidence="1">
    <location>
        <begin position="312"/>
        <end position="326"/>
    </location>
</feature>
<feature type="compositionally biased region" description="Acidic residues" evidence="1">
    <location>
        <begin position="354"/>
        <end position="364"/>
    </location>
</feature>
<evidence type="ECO:0000256" key="1">
    <source>
        <dbReference type="SAM" id="MobiDB-lite"/>
    </source>
</evidence>
<proteinExistence type="predicted"/>
<keyword evidence="2" id="KW-0472">Membrane</keyword>
<evidence type="ECO:0008006" key="5">
    <source>
        <dbReference type="Google" id="ProtNLM"/>
    </source>
</evidence>
<keyword evidence="2" id="KW-1133">Transmembrane helix</keyword>
<keyword evidence="4" id="KW-1185">Reference proteome</keyword>
<feature type="transmembrane region" description="Helical" evidence="2">
    <location>
        <begin position="32"/>
        <end position="51"/>
    </location>
</feature>
<accession>A0A1B2HHX9</accession>
<dbReference type="Pfam" id="PF13576">
    <property type="entry name" value="Pentapeptide_3"/>
    <property type="match status" value="1"/>
</dbReference>
<organism evidence="3 4">
    <name type="scientific">Lentzea guizhouensis</name>
    <dbReference type="NCBI Taxonomy" id="1586287"/>
    <lineage>
        <taxon>Bacteria</taxon>
        <taxon>Bacillati</taxon>
        <taxon>Actinomycetota</taxon>
        <taxon>Actinomycetes</taxon>
        <taxon>Pseudonocardiales</taxon>
        <taxon>Pseudonocardiaceae</taxon>
        <taxon>Lentzea</taxon>
    </lineage>
</organism>